<evidence type="ECO:0000259" key="6">
    <source>
        <dbReference type="Pfam" id="PF25990"/>
    </source>
</evidence>
<dbReference type="PANTHER" id="PTHR32347">
    <property type="entry name" value="EFFLUX SYSTEM COMPONENT YKNX-RELATED"/>
    <property type="match status" value="1"/>
</dbReference>
<organism evidence="7 8">
    <name type="scientific">Marinilabilia salmonicolor</name>
    <dbReference type="NCBI Taxonomy" id="989"/>
    <lineage>
        <taxon>Bacteria</taxon>
        <taxon>Pseudomonadati</taxon>
        <taxon>Bacteroidota</taxon>
        <taxon>Bacteroidia</taxon>
        <taxon>Marinilabiliales</taxon>
        <taxon>Marinilabiliaceae</taxon>
        <taxon>Marinilabilia</taxon>
    </lineage>
</organism>
<proteinExistence type="predicted"/>
<feature type="transmembrane region" description="Helical" evidence="5">
    <location>
        <begin position="7"/>
        <end position="26"/>
    </location>
</feature>
<accession>A0A368UNA5</accession>
<evidence type="ECO:0000313" key="8">
    <source>
        <dbReference type="Proteomes" id="UP000252733"/>
    </source>
</evidence>
<dbReference type="InterPro" id="IPR050465">
    <property type="entry name" value="UPF0194_transport"/>
</dbReference>
<evidence type="ECO:0000256" key="5">
    <source>
        <dbReference type="SAM" id="Phobius"/>
    </source>
</evidence>
<comment type="caution">
    <text evidence="7">The sequence shown here is derived from an EMBL/GenBank/DDBJ whole genome shotgun (WGS) entry which is preliminary data.</text>
</comment>
<comment type="subcellular location">
    <subcellularLocation>
        <location evidence="1">Cell envelope</location>
    </subcellularLocation>
</comment>
<evidence type="ECO:0000256" key="1">
    <source>
        <dbReference type="ARBA" id="ARBA00004196"/>
    </source>
</evidence>
<evidence type="ECO:0000256" key="2">
    <source>
        <dbReference type="ARBA" id="ARBA00023054"/>
    </source>
</evidence>
<keyword evidence="2 3" id="KW-0175">Coiled coil</keyword>
<feature type="domain" description="YknX-like beta-barrel" evidence="6">
    <location>
        <begin position="268"/>
        <end position="337"/>
    </location>
</feature>
<dbReference type="GO" id="GO:0030313">
    <property type="term" value="C:cell envelope"/>
    <property type="evidence" value="ECO:0007669"/>
    <property type="project" value="UniProtKB-SubCell"/>
</dbReference>
<dbReference type="Pfam" id="PF25990">
    <property type="entry name" value="Beta-barrel_YknX"/>
    <property type="match status" value="1"/>
</dbReference>
<dbReference type="InterPro" id="IPR058636">
    <property type="entry name" value="Beta-barrel_YknX"/>
</dbReference>
<evidence type="ECO:0000313" key="7">
    <source>
        <dbReference type="EMBL" id="RCW28894.1"/>
    </source>
</evidence>
<dbReference type="AlphaFoldDB" id="A0A368UNA5"/>
<feature type="coiled-coil region" evidence="3">
    <location>
        <begin position="102"/>
        <end position="133"/>
    </location>
</feature>
<evidence type="ECO:0000256" key="4">
    <source>
        <dbReference type="SAM" id="MobiDB-lite"/>
    </source>
</evidence>
<name>A0A368UNA5_9BACT</name>
<evidence type="ECO:0000256" key="3">
    <source>
        <dbReference type="SAM" id="Coils"/>
    </source>
</evidence>
<keyword evidence="5" id="KW-1133">Transmembrane helix</keyword>
<feature type="compositionally biased region" description="Basic and acidic residues" evidence="4">
    <location>
        <begin position="429"/>
        <end position="448"/>
    </location>
</feature>
<feature type="region of interest" description="Disordered" evidence="4">
    <location>
        <begin position="429"/>
        <end position="466"/>
    </location>
</feature>
<feature type="coiled-coil region" evidence="3">
    <location>
        <begin position="166"/>
        <end position="193"/>
    </location>
</feature>
<gene>
    <name evidence="7" type="ORF">DFO77_1348</name>
</gene>
<dbReference type="Gene3D" id="2.40.420.20">
    <property type="match status" value="1"/>
</dbReference>
<dbReference type="Gene3D" id="2.40.30.170">
    <property type="match status" value="1"/>
</dbReference>
<dbReference type="RefSeq" id="WP_114438019.1">
    <property type="nucleotide sequence ID" value="NZ_QPIZ01000034.1"/>
</dbReference>
<dbReference type="PANTHER" id="PTHR32347:SF23">
    <property type="entry name" value="BLL5650 PROTEIN"/>
    <property type="match status" value="1"/>
</dbReference>
<keyword evidence="5" id="KW-0472">Membrane</keyword>
<dbReference type="Proteomes" id="UP000252733">
    <property type="component" value="Unassembled WGS sequence"/>
</dbReference>
<reference evidence="7 8" key="1">
    <citation type="submission" date="2018-07" db="EMBL/GenBank/DDBJ databases">
        <title>Freshwater and sediment microbial communities from various areas in North America, analyzing microbe dynamics in response to fracking.</title>
        <authorList>
            <person name="Lamendella R."/>
        </authorList>
    </citation>
    <scope>NUCLEOTIDE SEQUENCE [LARGE SCALE GENOMIC DNA]</scope>
    <source>
        <strain evidence="7 8">160A</strain>
    </source>
</reference>
<sequence>MKRFLRPVYYVPAIIIVAVLLIWSMGRSVVSDNVMITVPVQKGAFVAEVISTGQLQAENATSIEVPSALSGRRLGIYEIQVTDIVEEGTVVDSGEFVASLDHSAVEELMTEAKEELEKAMESYEDAKIDTNINMSNLRDGLLDAEVSVEEKKLVVEQSVYESPAVQRQARLDLERAERDMQQSIRNYDLKQQQASYDVGRAWEEVRKSRERIDEIDALFDALEVKAPKPGMVIYSYDRFGNKIQAGSTVSRWMPTIAELPDLSSMISKTYINEIDISRVKTGQKAVIGIDAFPAKSFDGQVMSVANIGQVLPDGDSKVFEVIIKLNETDPELRPAMTTSNVITTDSLSEVLYIPLEGVFRNDSLQYVFRQDGSNWVKQIIDPGSENANYLVIEQGLDEGMEVALTLPADAEELPFEGLEIYERLKQEALEREKERADQQKEEKPERRGPPPGFGPGNERPTEGRGR</sequence>
<keyword evidence="5" id="KW-0812">Transmembrane</keyword>
<keyword evidence="8" id="KW-1185">Reference proteome</keyword>
<dbReference type="EMBL" id="QPIZ01000034">
    <property type="protein sequence ID" value="RCW28894.1"/>
    <property type="molecule type" value="Genomic_DNA"/>
</dbReference>
<protein>
    <submittedName>
        <fullName evidence="7">Multidrug efflux pump subunit AcrA (Membrane-fusion protein)</fullName>
    </submittedName>
</protein>